<reference evidence="2 3" key="1">
    <citation type="submission" date="2020-07" db="EMBL/GenBank/DDBJ databases">
        <authorList>
            <person name="Feng H."/>
        </authorList>
    </citation>
    <scope>NUCLEOTIDE SEQUENCE [LARGE SCALE GENOMIC DNA]</scope>
    <source>
        <strain evidence="3">s-10</strain>
    </source>
</reference>
<dbReference type="Pfam" id="PF00583">
    <property type="entry name" value="Acetyltransf_1"/>
    <property type="match status" value="1"/>
</dbReference>
<gene>
    <name evidence="2" type="ORF">H1191_11515</name>
</gene>
<dbReference type="Gene3D" id="3.40.630.30">
    <property type="match status" value="1"/>
</dbReference>
<organism evidence="2 3">
    <name type="scientific">Paenactinomyces guangxiensis</name>
    <dbReference type="NCBI Taxonomy" id="1490290"/>
    <lineage>
        <taxon>Bacteria</taxon>
        <taxon>Bacillati</taxon>
        <taxon>Bacillota</taxon>
        <taxon>Bacilli</taxon>
        <taxon>Bacillales</taxon>
        <taxon>Thermoactinomycetaceae</taxon>
        <taxon>Paenactinomyces</taxon>
    </lineage>
</organism>
<evidence type="ECO:0000259" key="1">
    <source>
        <dbReference type="PROSITE" id="PS51186"/>
    </source>
</evidence>
<evidence type="ECO:0000313" key="3">
    <source>
        <dbReference type="Proteomes" id="UP000535491"/>
    </source>
</evidence>
<keyword evidence="2" id="KW-0808">Transferase</keyword>
<comment type="caution">
    <text evidence="2">The sequence shown here is derived from an EMBL/GenBank/DDBJ whole genome shotgun (WGS) entry which is preliminary data.</text>
</comment>
<feature type="domain" description="N-acetyltransferase" evidence="1">
    <location>
        <begin position="1"/>
        <end position="150"/>
    </location>
</feature>
<dbReference type="SUPFAM" id="SSF55729">
    <property type="entry name" value="Acyl-CoA N-acyltransferases (Nat)"/>
    <property type="match status" value="1"/>
</dbReference>
<evidence type="ECO:0000313" key="2">
    <source>
        <dbReference type="EMBL" id="MBA4494935.1"/>
    </source>
</evidence>
<name>A0A7W1WRW1_9BACL</name>
<accession>A0A7W1WRW1</accession>
<dbReference type="AlphaFoldDB" id="A0A7W1WRW1"/>
<proteinExistence type="predicted"/>
<protein>
    <submittedName>
        <fullName evidence="2">GNAT family N-acetyltransferase</fullName>
    </submittedName>
</protein>
<dbReference type="InterPro" id="IPR000182">
    <property type="entry name" value="GNAT_dom"/>
</dbReference>
<dbReference type="EMBL" id="JACEIQ010000011">
    <property type="protein sequence ID" value="MBA4494935.1"/>
    <property type="molecule type" value="Genomic_DNA"/>
</dbReference>
<dbReference type="GO" id="GO:0016747">
    <property type="term" value="F:acyltransferase activity, transferring groups other than amino-acyl groups"/>
    <property type="evidence" value="ECO:0007669"/>
    <property type="project" value="InterPro"/>
</dbReference>
<dbReference type="PROSITE" id="PS51186">
    <property type="entry name" value="GNAT"/>
    <property type="match status" value="1"/>
</dbReference>
<sequence>MNDAIDISNWQYEDPYSFYNLDGSLESIDEIMNGTYYSVRNENNELMGFFCFGSSAQVPSGIEVGVYLGDNAVDIGLGLKPNLTGQGLGLSFLQSGLDFAKNKFKPRIIRLSVATFNQRAITVYTRAGFKLGTKFLHKGTEFAIMQYDVQ</sequence>
<dbReference type="Proteomes" id="UP000535491">
    <property type="component" value="Unassembled WGS sequence"/>
</dbReference>
<dbReference type="InterPro" id="IPR016181">
    <property type="entry name" value="Acyl_CoA_acyltransferase"/>
</dbReference>
<keyword evidence="3" id="KW-1185">Reference proteome</keyword>